<reference evidence="2 3" key="1">
    <citation type="journal article" date="2015" name="Nature">
        <title>rRNA introns, odd ribosomes, and small enigmatic genomes across a large radiation of phyla.</title>
        <authorList>
            <person name="Brown C.T."/>
            <person name="Hug L.A."/>
            <person name="Thomas B.C."/>
            <person name="Sharon I."/>
            <person name="Castelle C.J."/>
            <person name="Singh A."/>
            <person name="Wilkins M.J."/>
            <person name="Williams K.H."/>
            <person name="Banfield J.F."/>
        </authorList>
    </citation>
    <scope>NUCLEOTIDE SEQUENCE [LARGE SCALE GENOMIC DNA]</scope>
</reference>
<evidence type="ECO:0000313" key="2">
    <source>
        <dbReference type="EMBL" id="KKP67906.1"/>
    </source>
</evidence>
<dbReference type="Proteomes" id="UP000034127">
    <property type="component" value="Unassembled WGS sequence"/>
</dbReference>
<feature type="transmembrane region" description="Helical" evidence="1">
    <location>
        <begin position="75"/>
        <end position="94"/>
    </location>
</feature>
<evidence type="ECO:0000313" key="3">
    <source>
        <dbReference type="Proteomes" id="UP000034127"/>
    </source>
</evidence>
<feature type="transmembrane region" description="Helical" evidence="1">
    <location>
        <begin position="114"/>
        <end position="136"/>
    </location>
</feature>
<keyword evidence="1" id="KW-0472">Membrane</keyword>
<feature type="transmembrane region" description="Helical" evidence="1">
    <location>
        <begin position="49"/>
        <end position="68"/>
    </location>
</feature>
<gene>
    <name evidence="2" type="ORF">UR63_C0007G0016</name>
</gene>
<proteinExistence type="predicted"/>
<organism evidence="2 3">
    <name type="scientific">Candidatus Roizmanbacteria bacterium GW2011_GWC2_35_12</name>
    <dbReference type="NCBI Taxonomy" id="1618485"/>
    <lineage>
        <taxon>Bacteria</taxon>
        <taxon>Candidatus Roizmaniibacteriota</taxon>
    </lineage>
</organism>
<evidence type="ECO:0000256" key="1">
    <source>
        <dbReference type="SAM" id="Phobius"/>
    </source>
</evidence>
<keyword evidence="1" id="KW-0812">Transmembrane</keyword>
<comment type="caution">
    <text evidence="2">The sequence shown here is derived from an EMBL/GenBank/DDBJ whole genome shotgun (WGS) entry which is preliminary data.</text>
</comment>
<accession>A0A0G0BVW1</accession>
<name>A0A0G0BVW1_9BACT</name>
<keyword evidence="1" id="KW-1133">Transmembrane helix</keyword>
<protein>
    <submittedName>
        <fullName evidence="2">Uncharacterized protein</fullName>
    </submittedName>
</protein>
<dbReference type="AlphaFoldDB" id="A0A0G0BVW1"/>
<dbReference type="EMBL" id="LBPX01000007">
    <property type="protein sequence ID" value="KKP67906.1"/>
    <property type="molecule type" value="Genomic_DNA"/>
</dbReference>
<sequence length="148" mass="16478">MKKEYVAVGILGLFLLGYVFDYVSGSINIVLKSPFDYVNPDLLSRYPFTTVSIIIKTLALFSTILLVLSFFKKKLVVKGLVILFIAAMFVLYSIQQLATGLTLIPIEWTMTLTWTGLLLVAPALIYIIVGIIYLAIDKAFKTTSQDEA</sequence>